<evidence type="ECO:0000313" key="4">
    <source>
        <dbReference type="Proteomes" id="UP000198629"/>
    </source>
</evidence>
<keyword evidence="2" id="KW-0732">Signal</keyword>
<dbReference type="SUPFAM" id="SSF56954">
    <property type="entry name" value="Outer membrane efflux proteins (OEP)"/>
    <property type="match status" value="1"/>
</dbReference>
<feature type="signal peptide" evidence="2">
    <location>
        <begin position="1"/>
        <end position="26"/>
    </location>
</feature>
<dbReference type="OrthoDB" id="9772909at2"/>
<organism evidence="3 4">
    <name type="scientific">Methylophilus rhizosphaerae</name>
    <dbReference type="NCBI Taxonomy" id="492660"/>
    <lineage>
        <taxon>Bacteria</taxon>
        <taxon>Pseudomonadati</taxon>
        <taxon>Pseudomonadota</taxon>
        <taxon>Betaproteobacteria</taxon>
        <taxon>Nitrosomonadales</taxon>
        <taxon>Methylophilaceae</taxon>
        <taxon>Methylophilus</taxon>
    </lineage>
</organism>
<dbReference type="AlphaFoldDB" id="A0A1G9EY44"/>
<name>A0A1G9EY44_9PROT</name>
<dbReference type="RefSeq" id="WP_091472568.1">
    <property type="nucleotide sequence ID" value="NZ_FNFX01000005.1"/>
</dbReference>
<proteinExistence type="inferred from homology"/>
<evidence type="ECO:0000256" key="1">
    <source>
        <dbReference type="ARBA" id="ARBA00007613"/>
    </source>
</evidence>
<dbReference type="STRING" id="492660.SAMN05192566_2520"/>
<evidence type="ECO:0000313" key="3">
    <source>
        <dbReference type="EMBL" id="SDK81032.1"/>
    </source>
</evidence>
<dbReference type="InterPro" id="IPR010131">
    <property type="entry name" value="MdtP/NodT-like"/>
</dbReference>
<protein>
    <submittedName>
        <fullName evidence="3">Outer membrane protein, cobalt-zinc-cadmium efflux system</fullName>
    </submittedName>
</protein>
<dbReference type="GO" id="GO:0015562">
    <property type="term" value="F:efflux transmembrane transporter activity"/>
    <property type="evidence" value="ECO:0007669"/>
    <property type="project" value="InterPro"/>
</dbReference>
<keyword evidence="4" id="KW-1185">Reference proteome</keyword>
<accession>A0A1G9EY44</accession>
<feature type="chain" id="PRO_5011730204" evidence="2">
    <location>
        <begin position="27"/>
        <end position="416"/>
    </location>
</feature>
<dbReference type="InterPro" id="IPR003423">
    <property type="entry name" value="OMP_efflux"/>
</dbReference>
<dbReference type="Proteomes" id="UP000198629">
    <property type="component" value="Unassembled WGS sequence"/>
</dbReference>
<dbReference type="Gene3D" id="1.20.1600.10">
    <property type="entry name" value="Outer membrane efflux proteins (OEP)"/>
    <property type="match status" value="1"/>
</dbReference>
<evidence type="ECO:0000256" key="2">
    <source>
        <dbReference type="SAM" id="SignalP"/>
    </source>
</evidence>
<comment type="similarity">
    <text evidence="1">Belongs to the outer membrane factor (OMF) (TC 1.B.17) family.</text>
</comment>
<sequence>MLSNTRWRKASRLLCLFCCTSSLAFADPTFDLKTLLDKAIAENPMMAVSKAQTAAAAAGITAARAYYNPDLEVMGGPARYRGVPTPGATERNYGITISQPLDFPGTRTSRRELAEQQFTYAEKGIQTTSFDLRNQIKQAYLGVLLRQQLLEMLGANLALLQEIQSKVKRKVEIGEAPRYELIKADTELLAAERDYASAQTRIDEAKAILRGMIGNMPDSFEIKSELPTIATLPSITELRQSAENNPYLQQLITAKDGAEAKLKLEQALRFPGLTLKSDFTQDPDLNTFRVGVVVPLPVWNRREGQIAQAAAGIEEADANIKLQQQVLRKEIDSAYQRNVIASNQLKVFENGLLQQSEATLSRAEAAYKFGERGILEYLDAQRVNRDVKRDYLIAKFDYFFSVLQIERFIGSDLVQP</sequence>
<dbReference type="PANTHER" id="PTHR30203:SF24">
    <property type="entry name" value="BLR4935 PROTEIN"/>
    <property type="match status" value="1"/>
</dbReference>
<dbReference type="Pfam" id="PF02321">
    <property type="entry name" value="OEP"/>
    <property type="match status" value="2"/>
</dbReference>
<reference evidence="4" key="1">
    <citation type="submission" date="2016-10" db="EMBL/GenBank/DDBJ databases">
        <authorList>
            <person name="Varghese N."/>
            <person name="Submissions S."/>
        </authorList>
    </citation>
    <scope>NUCLEOTIDE SEQUENCE [LARGE SCALE GENOMIC DNA]</scope>
    <source>
        <strain evidence="4">CBMB127</strain>
    </source>
</reference>
<dbReference type="EMBL" id="FNFX01000005">
    <property type="protein sequence ID" value="SDK81032.1"/>
    <property type="molecule type" value="Genomic_DNA"/>
</dbReference>
<dbReference type="PANTHER" id="PTHR30203">
    <property type="entry name" value="OUTER MEMBRANE CATION EFFLUX PROTEIN"/>
    <property type="match status" value="1"/>
</dbReference>
<gene>
    <name evidence="3" type="ORF">SAMN05192566_2520</name>
</gene>